<organism evidence="1 2">
    <name type="scientific">Elysia crispata</name>
    <name type="common">lettuce slug</name>
    <dbReference type="NCBI Taxonomy" id="231223"/>
    <lineage>
        <taxon>Eukaryota</taxon>
        <taxon>Metazoa</taxon>
        <taxon>Spiralia</taxon>
        <taxon>Lophotrochozoa</taxon>
        <taxon>Mollusca</taxon>
        <taxon>Gastropoda</taxon>
        <taxon>Heterobranchia</taxon>
        <taxon>Euthyneura</taxon>
        <taxon>Panpulmonata</taxon>
        <taxon>Sacoglossa</taxon>
        <taxon>Placobranchoidea</taxon>
        <taxon>Plakobranchidae</taxon>
        <taxon>Elysia</taxon>
    </lineage>
</organism>
<sequence length="125" mass="13868">MPGDKINRWGSSKNAKVVRKFVTFDRESLGMCRKNSERNVITVSQVSICHMETSQQAGVIRALTLLCWKMLSCHEHHSLDFSTSAGSSEVQLDSDVNDSLPFATATMEISQLAPPRCSLKVKSHT</sequence>
<keyword evidence="2" id="KW-1185">Reference proteome</keyword>
<reference evidence="1" key="1">
    <citation type="journal article" date="2023" name="G3 (Bethesda)">
        <title>A reference genome for the long-term kleptoplast-retaining sea slug Elysia crispata morphotype clarki.</title>
        <authorList>
            <person name="Eastman K.E."/>
            <person name="Pendleton A.L."/>
            <person name="Shaikh M.A."/>
            <person name="Suttiyut T."/>
            <person name="Ogas R."/>
            <person name="Tomko P."/>
            <person name="Gavelis G."/>
            <person name="Widhalm J.R."/>
            <person name="Wisecaver J.H."/>
        </authorList>
    </citation>
    <scope>NUCLEOTIDE SEQUENCE</scope>
    <source>
        <strain evidence="1">ECLA1</strain>
    </source>
</reference>
<proteinExistence type="predicted"/>
<dbReference type="EMBL" id="JAWDGP010005712">
    <property type="protein sequence ID" value="KAK3753441.1"/>
    <property type="molecule type" value="Genomic_DNA"/>
</dbReference>
<dbReference type="Proteomes" id="UP001283361">
    <property type="component" value="Unassembled WGS sequence"/>
</dbReference>
<evidence type="ECO:0000313" key="1">
    <source>
        <dbReference type="EMBL" id="KAK3753441.1"/>
    </source>
</evidence>
<protein>
    <submittedName>
        <fullName evidence="1">Uncharacterized protein</fullName>
    </submittedName>
</protein>
<comment type="caution">
    <text evidence="1">The sequence shown here is derived from an EMBL/GenBank/DDBJ whole genome shotgun (WGS) entry which is preliminary data.</text>
</comment>
<dbReference type="AlphaFoldDB" id="A0AAE0YPP2"/>
<gene>
    <name evidence="1" type="ORF">RRG08_056333</name>
</gene>
<accession>A0AAE0YPP2</accession>
<evidence type="ECO:0000313" key="2">
    <source>
        <dbReference type="Proteomes" id="UP001283361"/>
    </source>
</evidence>
<name>A0AAE0YPP2_9GAST</name>